<accession>A0A0G1MG49</accession>
<reference evidence="1 2" key="1">
    <citation type="journal article" date="2015" name="Nature">
        <title>rRNA introns, odd ribosomes, and small enigmatic genomes across a large radiation of phyla.</title>
        <authorList>
            <person name="Brown C.T."/>
            <person name="Hug L.A."/>
            <person name="Thomas B.C."/>
            <person name="Sharon I."/>
            <person name="Castelle C.J."/>
            <person name="Singh A."/>
            <person name="Wilkins M.J."/>
            <person name="Williams K.H."/>
            <person name="Banfield J.F."/>
        </authorList>
    </citation>
    <scope>NUCLEOTIDE SEQUENCE [LARGE SCALE GENOMIC DNA]</scope>
</reference>
<name>A0A0G1MG49_9BACT</name>
<gene>
    <name evidence="1" type="ORF">UX10_C0014G0014</name>
</gene>
<organism evidence="1 2">
    <name type="scientific">Candidatus Magasanikbacteria bacterium GW2011_GWA2_45_39</name>
    <dbReference type="NCBI Taxonomy" id="1619041"/>
    <lineage>
        <taxon>Bacteria</taxon>
        <taxon>Candidatus Magasanikiibacteriota</taxon>
    </lineage>
</organism>
<comment type="caution">
    <text evidence="1">The sequence shown here is derived from an EMBL/GenBank/DDBJ whole genome shotgun (WGS) entry which is preliminary data.</text>
</comment>
<evidence type="ECO:0000313" key="1">
    <source>
        <dbReference type="EMBL" id="KKU07204.1"/>
    </source>
</evidence>
<dbReference type="InterPro" id="IPR002514">
    <property type="entry name" value="Transposase_8"/>
</dbReference>
<dbReference type="InterPro" id="IPR009057">
    <property type="entry name" value="Homeodomain-like_sf"/>
</dbReference>
<dbReference type="Pfam" id="PF01527">
    <property type="entry name" value="HTH_Tnp_1"/>
    <property type="match status" value="1"/>
</dbReference>
<sequence length="95" mass="10981">MRKILNPYQKAKIALSALKNDKTFAELASVEHVHPSQISDWKKTVEKEAHTLFSPNGKSKEEQRIAELERMIGQREAEIEWLKKISRSLPPQKKS</sequence>
<dbReference type="SUPFAM" id="SSF46689">
    <property type="entry name" value="Homeodomain-like"/>
    <property type="match status" value="1"/>
</dbReference>
<protein>
    <submittedName>
        <fullName evidence="1">Transposase IS3/IS911 family protein</fullName>
    </submittedName>
</protein>
<dbReference type="GO" id="GO:0004803">
    <property type="term" value="F:transposase activity"/>
    <property type="evidence" value="ECO:0007669"/>
    <property type="project" value="InterPro"/>
</dbReference>
<dbReference type="Proteomes" id="UP000033999">
    <property type="component" value="Unassembled WGS sequence"/>
</dbReference>
<evidence type="ECO:0000313" key="2">
    <source>
        <dbReference type="Proteomes" id="UP000033999"/>
    </source>
</evidence>
<dbReference type="EMBL" id="LCKX01000014">
    <property type="protein sequence ID" value="KKU07204.1"/>
    <property type="molecule type" value="Genomic_DNA"/>
</dbReference>
<dbReference type="GO" id="GO:0003677">
    <property type="term" value="F:DNA binding"/>
    <property type="evidence" value="ECO:0007669"/>
    <property type="project" value="InterPro"/>
</dbReference>
<proteinExistence type="predicted"/>
<dbReference type="GO" id="GO:0006313">
    <property type="term" value="P:DNA transposition"/>
    <property type="evidence" value="ECO:0007669"/>
    <property type="project" value="InterPro"/>
</dbReference>
<dbReference type="AlphaFoldDB" id="A0A0G1MG49"/>